<feature type="region of interest" description="Disordered" evidence="1">
    <location>
        <begin position="399"/>
        <end position="464"/>
    </location>
</feature>
<reference evidence="3" key="1">
    <citation type="submission" date="2020-05" db="UniProtKB">
        <authorList>
            <consortium name="EnsemblMetazoa"/>
        </authorList>
    </citation>
    <scope>IDENTIFICATION</scope>
    <source>
        <strain evidence="3">Aabys</strain>
    </source>
</reference>
<feature type="region of interest" description="Disordered" evidence="1">
    <location>
        <begin position="1"/>
        <end position="54"/>
    </location>
</feature>
<dbReference type="VEuPathDB" id="VectorBase:MDOA012094"/>
<feature type="region of interest" description="Disordered" evidence="1">
    <location>
        <begin position="653"/>
        <end position="688"/>
    </location>
</feature>
<dbReference type="STRING" id="7370.A0A1I8N6N1"/>
<dbReference type="InterPro" id="IPR036892">
    <property type="entry name" value="L27_dom_sf"/>
</dbReference>
<feature type="compositionally biased region" description="Polar residues" evidence="1">
    <location>
        <begin position="453"/>
        <end position="464"/>
    </location>
</feature>
<dbReference type="Pfam" id="PF09058">
    <property type="entry name" value="L27_1"/>
    <property type="match status" value="1"/>
</dbReference>
<dbReference type="eggNOG" id="KOG0708">
    <property type="taxonomic scope" value="Eukaryota"/>
</dbReference>
<proteinExistence type="predicted"/>
<dbReference type="GO" id="GO:0030054">
    <property type="term" value="C:cell junction"/>
    <property type="evidence" value="ECO:0007669"/>
    <property type="project" value="UniProtKB-ARBA"/>
</dbReference>
<organism evidence="3">
    <name type="scientific">Musca domestica</name>
    <name type="common">House fly</name>
    <dbReference type="NCBI Taxonomy" id="7370"/>
    <lineage>
        <taxon>Eukaryota</taxon>
        <taxon>Metazoa</taxon>
        <taxon>Ecdysozoa</taxon>
        <taxon>Arthropoda</taxon>
        <taxon>Hexapoda</taxon>
        <taxon>Insecta</taxon>
        <taxon>Pterygota</taxon>
        <taxon>Neoptera</taxon>
        <taxon>Endopterygota</taxon>
        <taxon>Diptera</taxon>
        <taxon>Brachycera</taxon>
        <taxon>Muscomorpha</taxon>
        <taxon>Muscoidea</taxon>
        <taxon>Muscidae</taxon>
        <taxon>Musca</taxon>
    </lineage>
</organism>
<accession>A0A1I8N6N1</accession>
<sequence length="972" mass="108977">MDESDETDTEKESLLPKANRRKKFASSSSEDEADKFADSDSQEAAEEEVDEDEEACELLANEHGAVSSSIDEVINHPLAASSGLNKDDSMQLISDLSHENLCKETLEISQQEIDNAAGGGATGAVQCHLHENKDKYEVDVGVGITHIAAKNQGSSDEMLKVNDEIFLEENPSRQEQVKDNENVTLMVDSKIMEIDNVTDSGEPLRGGYERAEQIVMVDKGSLKIVPEIVEACESQSTKDEPHMLDVKTANENLKLSLSTPDIVTGCEIQQKTRCGSSLDIQTLMKTDELEPNNQLRDSEKQIDSKTATYSNVLSVGCNLTASKSMEIGAILLKDSEDFKHSKRNERRVSFDLTLQSIDIDNLSKCKEEEEEDEVKECPKKSNENIETSIENVKELKIPLKSSSEEEDQIPQTPIQSSSDDEELKTPIGSSLSLQDKDMQHDTSEDTPTKKLSEPSNDLNVSSSETLQIPNKLDCINLNLPSSKSMEIYQKNKRERVNRPFGSFNDLFLIHGESMESDREWFDQKVQSKTGIHELTSFESAEEGDEKIHYPLEKLSLDSPTAFQTKDVLETPSKYTTDSISDLNFIRSLSIASDHHQISPPYRITKPKGRSSSLSFNFKMSKSMEMMAGHLPSNRAPNLNKYFGSSKDLYFSSCEQQEEEDNPNEPQSGAGFREQGPSKRNSLSSKFPIGIRHIPKDSLDLYHSAMDLPQQGINDSTTVVPPTPEMESGYFEKSDSLPPPPPAIPLASNEEVNDNTAEEKPKPQYDQAISESLRDQLNRFDLLIETMDQRNARNMASNAAERGYWSTIFGQASEIASLDEIPPENKAHRALELLEDYHSRLSEPQDRALRIAIERVIRIFKSRLFQALLDIQEFYELTLLDDSKTIQQKTVETLQIASKWEQDGHTVKITDNQTVKVAAETDINQTKNEQNLTDVLTDTEQQQQTNGRQQPPGSTEINSVSPYEVCFSSYYKM</sequence>
<dbReference type="PROSITE" id="PS51022">
    <property type="entry name" value="L27"/>
    <property type="match status" value="1"/>
</dbReference>
<evidence type="ECO:0000259" key="2">
    <source>
        <dbReference type="PROSITE" id="PS51022"/>
    </source>
</evidence>
<feature type="region of interest" description="Disordered" evidence="1">
    <location>
        <begin position="708"/>
        <end position="766"/>
    </location>
</feature>
<dbReference type="SMART" id="SM00569">
    <property type="entry name" value="L27"/>
    <property type="match status" value="1"/>
</dbReference>
<dbReference type="VEuPathDB" id="VectorBase:MDOMA2_005143"/>
<evidence type="ECO:0000313" key="3">
    <source>
        <dbReference type="EnsemblMetazoa" id="MDOA012094-PA"/>
    </source>
</evidence>
<feature type="compositionally biased region" description="Basic and acidic residues" evidence="1">
    <location>
        <begin position="434"/>
        <end position="452"/>
    </location>
</feature>
<dbReference type="FunFam" id="1.10.287.470:FF:000001">
    <property type="entry name" value="Disks large 1 isoform X3"/>
    <property type="match status" value="1"/>
</dbReference>
<dbReference type="KEGG" id="mde:101892219"/>
<dbReference type="RefSeq" id="XP_005181132.2">
    <property type="nucleotide sequence ID" value="XM_005181075.4"/>
</dbReference>
<feature type="region of interest" description="Disordered" evidence="1">
    <location>
        <begin position="364"/>
        <end position="386"/>
    </location>
</feature>
<feature type="region of interest" description="Disordered" evidence="1">
    <location>
        <begin position="937"/>
        <end position="958"/>
    </location>
</feature>
<feature type="compositionally biased region" description="Low complexity" evidence="1">
    <location>
        <begin position="940"/>
        <end position="949"/>
    </location>
</feature>
<dbReference type="AlphaFoldDB" id="A0A1I8N6N1"/>
<gene>
    <name evidence="3" type="primary">101892219</name>
</gene>
<feature type="compositionally biased region" description="Acidic residues" evidence="1">
    <location>
        <begin position="40"/>
        <end position="54"/>
    </location>
</feature>
<feature type="domain" description="L27" evidence="2">
    <location>
        <begin position="822"/>
        <end position="882"/>
    </location>
</feature>
<feature type="compositionally biased region" description="Polar residues" evidence="1">
    <location>
        <begin position="710"/>
        <end position="719"/>
    </location>
</feature>
<dbReference type="InterPro" id="IPR004172">
    <property type="entry name" value="L27_dom"/>
</dbReference>
<dbReference type="EnsemblMetazoa" id="MDOA012094-RA">
    <property type="protein sequence ID" value="MDOA012094-PA"/>
    <property type="gene ID" value="MDOA012094"/>
</dbReference>
<name>A0A1I8N6N1_MUSDO</name>
<dbReference type="Gene3D" id="1.10.287.470">
    <property type="entry name" value="Helix hairpin bin"/>
    <property type="match status" value="1"/>
</dbReference>
<dbReference type="InterPro" id="IPR015143">
    <property type="entry name" value="L27_1"/>
</dbReference>
<dbReference type="SUPFAM" id="SSF101288">
    <property type="entry name" value="L27 domain"/>
    <property type="match status" value="1"/>
</dbReference>
<evidence type="ECO:0000256" key="1">
    <source>
        <dbReference type="SAM" id="MobiDB-lite"/>
    </source>
</evidence>
<protein>
    <recommendedName>
        <fullName evidence="2">L27 domain-containing protein</fullName>
    </recommendedName>
</protein>
<dbReference type="OrthoDB" id="78824at2759"/>